<evidence type="ECO:0000256" key="3">
    <source>
        <dbReference type="ARBA" id="ARBA00022989"/>
    </source>
</evidence>
<proteinExistence type="predicted"/>
<feature type="transmembrane region" description="Helical" evidence="5">
    <location>
        <begin position="116"/>
        <end position="149"/>
    </location>
</feature>
<evidence type="ECO:0000313" key="7">
    <source>
        <dbReference type="Proteomes" id="UP000700706"/>
    </source>
</evidence>
<comment type="subcellular location">
    <subcellularLocation>
        <location evidence="1">Membrane</location>
        <topology evidence="1">Multi-pass membrane protein</topology>
    </subcellularLocation>
</comment>
<keyword evidence="3 5" id="KW-1133">Transmembrane helix</keyword>
<dbReference type="AlphaFoldDB" id="A0A952FN57"/>
<feature type="transmembrane region" description="Helical" evidence="5">
    <location>
        <begin position="21"/>
        <end position="44"/>
    </location>
</feature>
<accession>A0A952FN57</accession>
<name>A0A952FN57_9PROT</name>
<protein>
    <submittedName>
        <fullName evidence="6">EI24 domain-containing protein</fullName>
    </submittedName>
</protein>
<evidence type="ECO:0000256" key="5">
    <source>
        <dbReference type="SAM" id="Phobius"/>
    </source>
</evidence>
<dbReference type="Pfam" id="PF07264">
    <property type="entry name" value="EI24"/>
    <property type="match status" value="1"/>
</dbReference>
<reference evidence="6" key="1">
    <citation type="submission" date="2020-06" db="EMBL/GenBank/DDBJ databases">
        <title>Stable isotope informed genome-resolved metagenomics uncovers potential trophic interactions in rhizosphere soil.</title>
        <authorList>
            <person name="Starr E.P."/>
            <person name="Shi S."/>
            <person name="Blazewicz S.J."/>
            <person name="Koch B.J."/>
            <person name="Probst A.J."/>
            <person name="Hungate B.A."/>
            <person name="Pett-Ridge J."/>
            <person name="Firestone M.K."/>
            <person name="Banfield J.F."/>
        </authorList>
    </citation>
    <scope>NUCLEOTIDE SEQUENCE</scope>
    <source>
        <strain evidence="6">YM_69_17</strain>
    </source>
</reference>
<evidence type="ECO:0000256" key="4">
    <source>
        <dbReference type="ARBA" id="ARBA00023136"/>
    </source>
</evidence>
<dbReference type="Proteomes" id="UP000700706">
    <property type="component" value="Unassembled WGS sequence"/>
</dbReference>
<comment type="caution">
    <text evidence="6">The sequence shown here is derived from an EMBL/GenBank/DDBJ whole genome shotgun (WGS) entry which is preliminary data.</text>
</comment>
<organism evidence="6 7">
    <name type="scientific">Inquilinus limosus</name>
    <dbReference type="NCBI Taxonomy" id="171674"/>
    <lineage>
        <taxon>Bacteria</taxon>
        <taxon>Pseudomonadati</taxon>
        <taxon>Pseudomonadota</taxon>
        <taxon>Alphaproteobacteria</taxon>
        <taxon>Rhodospirillales</taxon>
        <taxon>Rhodospirillaceae</taxon>
        <taxon>Inquilinus</taxon>
    </lineage>
</organism>
<feature type="transmembrane region" description="Helical" evidence="5">
    <location>
        <begin position="64"/>
        <end position="87"/>
    </location>
</feature>
<sequence>MPNAFRLALQQMTSDPAIRRVLWISFAATIALLLTLPALAGWGLSFVQIANWPWVDTTLDVLGGVAVLALGILLFPAIVGAVAGLFLDDVAQAVEARHYPALPPPRRQRIAEMIWGGLRFFLLLVAVNLVAVGIVLIVPGVNLLVFWLVNGYLLGREYFELVAARHVEPAAARALWRERQGRFFIAGLMLSPILLVPVVNLVVPVLGAAFMTHVFHRAAGTAGRVPAGRAAG</sequence>
<evidence type="ECO:0000256" key="1">
    <source>
        <dbReference type="ARBA" id="ARBA00004141"/>
    </source>
</evidence>
<feature type="transmembrane region" description="Helical" evidence="5">
    <location>
        <begin position="183"/>
        <end position="210"/>
    </location>
</feature>
<dbReference type="EMBL" id="JAEKLZ010000204">
    <property type="protein sequence ID" value="MBW8726235.1"/>
    <property type="molecule type" value="Genomic_DNA"/>
</dbReference>
<dbReference type="InterPro" id="IPR059112">
    <property type="entry name" value="CysZ/EI24"/>
</dbReference>
<evidence type="ECO:0000313" key="6">
    <source>
        <dbReference type="EMBL" id="MBW8726235.1"/>
    </source>
</evidence>
<gene>
    <name evidence="6" type="ORF">JF625_13895</name>
</gene>
<keyword evidence="4 5" id="KW-0472">Membrane</keyword>
<keyword evidence="2 5" id="KW-0812">Transmembrane</keyword>
<evidence type="ECO:0000256" key="2">
    <source>
        <dbReference type="ARBA" id="ARBA00022692"/>
    </source>
</evidence>